<dbReference type="PROSITE" id="PS00330">
    <property type="entry name" value="HEMOLYSIN_CALCIUM"/>
    <property type="match status" value="2"/>
</dbReference>
<dbReference type="Proteomes" id="UP001174932">
    <property type="component" value="Unassembled WGS sequence"/>
</dbReference>
<accession>A0ABT8YHM6</accession>
<dbReference type="Pfam" id="PF00353">
    <property type="entry name" value="HemolysinCabind"/>
    <property type="match status" value="2"/>
</dbReference>
<dbReference type="Gene3D" id="2.150.10.10">
    <property type="entry name" value="Serralysin-like metalloprotease, C-terminal"/>
    <property type="match status" value="2"/>
</dbReference>
<reference evidence="2" key="1">
    <citation type="journal article" date="2015" name="Int. J. Syst. Evol. Microbiol.">
        <title>Rhizobium alvei sp. nov., isolated from a freshwater river.</title>
        <authorList>
            <person name="Sheu S.Y."/>
            <person name="Huang H.W."/>
            <person name="Young C.C."/>
            <person name="Chen W.M."/>
        </authorList>
    </citation>
    <scope>NUCLEOTIDE SEQUENCE</scope>
    <source>
        <strain evidence="2">TNR-22</strain>
    </source>
</reference>
<dbReference type="EMBL" id="JAUOZU010000004">
    <property type="protein sequence ID" value="MDO6963197.1"/>
    <property type="molecule type" value="Genomic_DNA"/>
</dbReference>
<proteinExistence type="predicted"/>
<dbReference type="SUPFAM" id="SSF51120">
    <property type="entry name" value="beta-Roll"/>
    <property type="match status" value="2"/>
</dbReference>
<dbReference type="InterPro" id="IPR040853">
    <property type="entry name" value="RapA2_cadherin-like"/>
</dbReference>
<dbReference type="Pfam" id="PF17803">
    <property type="entry name" value="Cadherin_4"/>
    <property type="match status" value="1"/>
</dbReference>
<feature type="domain" description="RapA2 cadherin-like" evidence="1">
    <location>
        <begin position="450"/>
        <end position="508"/>
    </location>
</feature>
<organism evidence="2 3">
    <name type="scientific">Rhizobium alvei</name>
    <dbReference type="NCBI Taxonomy" id="1132659"/>
    <lineage>
        <taxon>Bacteria</taxon>
        <taxon>Pseudomonadati</taxon>
        <taxon>Pseudomonadota</taxon>
        <taxon>Alphaproteobacteria</taxon>
        <taxon>Hyphomicrobiales</taxon>
        <taxon>Rhizobiaceae</taxon>
        <taxon>Rhizobium/Agrobacterium group</taxon>
        <taxon>Rhizobium</taxon>
    </lineage>
</organism>
<dbReference type="InterPro" id="IPR018511">
    <property type="entry name" value="Hemolysin-typ_Ca-bd_CS"/>
</dbReference>
<keyword evidence="3" id="KW-1185">Reference proteome</keyword>
<dbReference type="InterPro" id="IPR001343">
    <property type="entry name" value="Hemolysn_Ca-bd"/>
</dbReference>
<dbReference type="PRINTS" id="PR00313">
    <property type="entry name" value="CABNDNGRPT"/>
</dbReference>
<protein>
    <submittedName>
        <fullName evidence="2">Calcium-binding protein</fullName>
    </submittedName>
</protein>
<dbReference type="RefSeq" id="WP_304375098.1">
    <property type="nucleotide sequence ID" value="NZ_JAUOZU010000004.1"/>
</dbReference>
<evidence type="ECO:0000313" key="3">
    <source>
        <dbReference type="Proteomes" id="UP001174932"/>
    </source>
</evidence>
<evidence type="ECO:0000259" key="1">
    <source>
        <dbReference type="Pfam" id="PF17803"/>
    </source>
</evidence>
<sequence>MTYIVSETTVVNTVTTGMQSDPAITVLADGGWIVTWEDQMSSYDIHLKVFNADGSVRVDETTVNDYSTGEQRNPLVVALADGGWVVVWESVGQNTSGVTSIYEQVFQSDGTAIAPSELLASVSSSSDASNVSLAALDPAGGLQSGWVLSYQMGNDTYYHTGHIDYDQSNIATIVTDGGLLHAATTGLQQDAQVAPLANGGFIAAWFTYTGYNPADVLFTIYDENLDPVAGLEEISVAVDIIPDDYYQGLPQIAVLEGGGWVIGWLGMVNNAHGDFYHKLRFYGADGTAGDTVTLNLGETEGTSSEGLGLTALNGGGFVATWVTASSTNTHEIYQQVFDAQGDKIGTVGHVNTTTTDTQNAPEVTALSNGGYVTVWRSYTQGNPVVPGYDIYLQVFDAEGNKVDGEVLVYSDETDLAKPLPEITALQKGSFVVTFEATGPDGSLAGIVQKTFAVLNEAPAGTDKALTVTEDTVYTFTADDFGFSDTDGDSFAGIVITSLPLKGTLTLNGVTVAANQSIDLANIADLVWTPPTNRSGNALAEIGFKVRDDGGTLSGGVDLDPTANKITFNVSAVTDVILGDGDANALNGTLEDDILKGLAGDDKLNGKAGMDRMEGGADDDTYTVDNSGDTTIEKKNEGTDKVLASITFALANHVENLTLSGTSAIDGTGNGLGNIVFGNKAANRLTGLGGNDTLSGGDGNDDLAGGSGVDTLTGGNGTDLFEFSLANDSGKGVKADHITDFKQVEDDIDLSGFAGTFTYLGTTAFRGKANQIHVAFSDGDSHVQIDFNGDNILDFEIVLDNVAKLAKSDFLL</sequence>
<reference evidence="2" key="2">
    <citation type="submission" date="2023-07" db="EMBL/GenBank/DDBJ databases">
        <authorList>
            <person name="Shen H."/>
        </authorList>
    </citation>
    <scope>NUCLEOTIDE SEQUENCE</scope>
    <source>
        <strain evidence="2">TNR-22</strain>
    </source>
</reference>
<evidence type="ECO:0000313" key="2">
    <source>
        <dbReference type="EMBL" id="MDO6963197.1"/>
    </source>
</evidence>
<name>A0ABT8YHM6_9HYPH</name>
<comment type="caution">
    <text evidence="2">The sequence shown here is derived from an EMBL/GenBank/DDBJ whole genome shotgun (WGS) entry which is preliminary data.</text>
</comment>
<dbReference type="InterPro" id="IPR011049">
    <property type="entry name" value="Serralysin-like_metalloprot_C"/>
</dbReference>
<gene>
    <name evidence="2" type="ORF">Q4481_04465</name>
</gene>